<organism evidence="2 3">
    <name type="scientific">Sesamum alatum</name>
    <dbReference type="NCBI Taxonomy" id="300844"/>
    <lineage>
        <taxon>Eukaryota</taxon>
        <taxon>Viridiplantae</taxon>
        <taxon>Streptophyta</taxon>
        <taxon>Embryophyta</taxon>
        <taxon>Tracheophyta</taxon>
        <taxon>Spermatophyta</taxon>
        <taxon>Magnoliopsida</taxon>
        <taxon>eudicotyledons</taxon>
        <taxon>Gunneridae</taxon>
        <taxon>Pentapetalae</taxon>
        <taxon>asterids</taxon>
        <taxon>lamiids</taxon>
        <taxon>Lamiales</taxon>
        <taxon>Pedaliaceae</taxon>
        <taxon>Sesamum</taxon>
    </lineage>
</organism>
<dbReference type="EMBL" id="JACGWO010000006">
    <property type="protein sequence ID" value="KAK4425501.1"/>
    <property type="molecule type" value="Genomic_DNA"/>
</dbReference>
<proteinExistence type="predicted"/>
<dbReference type="Proteomes" id="UP001293254">
    <property type="component" value="Unassembled WGS sequence"/>
</dbReference>
<protein>
    <submittedName>
        <fullName evidence="2">Uncharacterized protein</fullName>
    </submittedName>
</protein>
<evidence type="ECO:0000313" key="2">
    <source>
        <dbReference type="EMBL" id="KAK4425501.1"/>
    </source>
</evidence>
<reference evidence="2" key="2">
    <citation type="journal article" date="2024" name="Plant">
        <title>Genomic evolution and insights into agronomic trait innovations of Sesamum species.</title>
        <authorList>
            <person name="Miao H."/>
            <person name="Wang L."/>
            <person name="Qu L."/>
            <person name="Liu H."/>
            <person name="Sun Y."/>
            <person name="Le M."/>
            <person name="Wang Q."/>
            <person name="Wei S."/>
            <person name="Zheng Y."/>
            <person name="Lin W."/>
            <person name="Duan Y."/>
            <person name="Cao H."/>
            <person name="Xiong S."/>
            <person name="Wang X."/>
            <person name="Wei L."/>
            <person name="Li C."/>
            <person name="Ma Q."/>
            <person name="Ju M."/>
            <person name="Zhao R."/>
            <person name="Li G."/>
            <person name="Mu C."/>
            <person name="Tian Q."/>
            <person name="Mei H."/>
            <person name="Zhang T."/>
            <person name="Gao T."/>
            <person name="Zhang H."/>
        </authorList>
    </citation>
    <scope>NUCLEOTIDE SEQUENCE</scope>
    <source>
        <strain evidence="2">3651</strain>
    </source>
</reference>
<feature type="region of interest" description="Disordered" evidence="1">
    <location>
        <begin position="58"/>
        <end position="103"/>
    </location>
</feature>
<accession>A0AAE1Y893</accession>
<evidence type="ECO:0000256" key="1">
    <source>
        <dbReference type="SAM" id="MobiDB-lite"/>
    </source>
</evidence>
<gene>
    <name evidence="2" type="ORF">Salat_1744100</name>
</gene>
<name>A0AAE1Y893_9LAMI</name>
<evidence type="ECO:0000313" key="3">
    <source>
        <dbReference type="Proteomes" id="UP001293254"/>
    </source>
</evidence>
<keyword evidence="3" id="KW-1185">Reference proteome</keyword>
<comment type="caution">
    <text evidence="2">The sequence shown here is derived from an EMBL/GenBank/DDBJ whole genome shotgun (WGS) entry which is preliminary data.</text>
</comment>
<sequence>MQNLIVKYAECIRERVEERRVQCIQNIDLSVIPQIVTIPFDLVDEKCVRHAPLMLDTPDASPPPSNALGPACTPHALAQPSYAPDEYAPHAPPPPSYAPEVAL</sequence>
<dbReference type="AlphaFoldDB" id="A0AAE1Y893"/>
<reference evidence="2" key="1">
    <citation type="submission" date="2020-06" db="EMBL/GenBank/DDBJ databases">
        <authorList>
            <person name="Li T."/>
            <person name="Hu X."/>
            <person name="Zhang T."/>
            <person name="Song X."/>
            <person name="Zhang H."/>
            <person name="Dai N."/>
            <person name="Sheng W."/>
            <person name="Hou X."/>
            <person name="Wei L."/>
        </authorList>
    </citation>
    <scope>NUCLEOTIDE SEQUENCE</scope>
    <source>
        <strain evidence="2">3651</strain>
        <tissue evidence="2">Leaf</tissue>
    </source>
</reference>